<dbReference type="STRING" id="739143.SAMN05216297_11635"/>
<reference evidence="2" key="1">
    <citation type="submission" date="2016-10" db="EMBL/GenBank/DDBJ databases">
        <authorList>
            <person name="Varghese N."/>
            <person name="Submissions S."/>
        </authorList>
    </citation>
    <scope>NUCLEOTIDE SEQUENCE [LARGE SCALE GENOMIC DNA]</scope>
    <source>
        <strain evidence="2">CGMCC 1.10370</strain>
    </source>
</reference>
<dbReference type="OrthoDB" id="9800230at2"/>
<keyword evidence="2" id="KW-1185">Reference proteome</keyword>
<protein>
    <recommendedName>
        <fullName evidence="3">DUF4861 domain-containing protein</fullName>
    </recommendedName>
</protein>
<accession>A0A1I1WLR3</accession>
<proteinExistence type="predicted"/>
<dbReference type="Pfam" id="PF16153">
    <property type="entry name" value="DUF4861"/>
    <property type="match status" value="1"/>
</dbReference>
<evidence type="ECO:0000313" key="2">
    <source>
        <dbReference type="Proteomes" id="UP000199672"/>
    </source>
</evidence>
<sequence>MKIRNQLKLILNCCFTVLFFTACISKNKSDEMEIKVSNSLNFDRKEIVTVKRSQIEKIVKNNSEKNVRVKLKGTDKFLTTQWIDYDKDGKGDELLFQAEVQAKSVADFVIMIDTVKEPQSKVVAYSRFVPERIDDYAWENNRVAFRAYGPVAQQLVEEGKEGGTLSSGIDLWLKKVDYSIIDDWYAKNGKEAGYYHIDHGEGYDPYHVGASRGTGGAGVWVNDSLQVGKNYTNYKTIAKGPLRTIFELDYAPWSQYKIKETKRISLDLGSNFSKFDIILKAKEQFPNYTIGITLHDKKGEININKTKGWFRHWEPIDKTFLGEGIVLNPELVTQAFTNNATTPDQSNLLIVTNPSQKITFYAGFVWTGSKQVNEVTQWDEMLNKQAEIIQNPLQVTVN</sequence>
<organism evidence="1 2">
    <name type="scientific">Flavobacterium phragmitis</name>
    <dbReference type="NCBI Taxonomy" id="739143"/>
    <lineage>
        <taxon>Bacteria</taxon>
        <taxon>Pseudomonadati</taxon>
        <taxon>Bacteroidota</taxon>
        <taxon>Flavobacteriia</taxon>
        <taxon>Flavobacteriales</taxon>
        <taxon>Flavobacteriaceae</taxon>
        <taxon>Flavobacterium</taxon>
    </lineage>
</organism>
<name>A0A1I1WLR3_9FLAO</name>
<dbReference type="AlphaFoldDB" id="A0A1I1WLR3"/>
<evidence type="ECO:0008006" key="3">
    <source>
        <dbReference type="Google" id="ProtNLM"/>
    </source>
</evidence>
<dbReference type="InterPro" id="IPR032342">
    <property type="entry name" value="DUF4861"/>
</dbReference>
<evidence type="ECO:0000313" key="1">
    <source>
        <dbReference type="EMBL" id="SFD96154.1"/>
    </source>
</evidence>
<dbReference type="EMBL" id="FOMH01000016">
    <property type="protein sequence ID" value="SFD96154.1"/>
    <property type="molecule type" value="Genomic_DNA"/>
</dbReference>
<dbReference type="Proteomes" id="UP000199672">
    <property type="component" value="Unassembled WGS sequence"/>
</dbReference>
<gene>
    <name evidence="1" type="ORF">SAMN05216297_11635</name>
</gene>
<dbReference type="PROSITE" id="PS51257">
    <property type="entry name" value="PROKAR_LIPOPROTEIN"/>
    <property type="match status" value="1"/>
</dbReference>